<feature type="compositionally biased region" description="Acidic residues" evidence="1">
    <location>
        <begin position="126"/>
        <end position="135"/>
    </location>
</feature>
<dbReference type="GO" id="GO:0003676">
    <property type="term" value="F:nucleic acid binding"/>
    <property type="evidence" value="ECO:0007669"/>
    <property type="project" value="InterPro"/>
</dbReference>
<gene>
    <name evidence="2" type="ORF">PECAL_1P27840</name>
</gene>
<proteinExistence type="predicted"/>
<evidence type="ECO:0000256" key="1">
    <source>
        <dbReference type="SAM" id="MobiDB-lite"/>
    </source>
</evidence>
<reference evidence="2" key="1">
    <citation type="submission" date="2021-11" db="EMBL/GenBank/DDBJ databases">
        <authorList>
            <consortium name="Genoscope - CEA"/>
            <person name="William W."/>
        </authorList>
    </citation>
    <scope>NUCLEOTIDE SEQUENCE</scope>
</reference>
<protein>
    <recommendedName>
        <fullName evidence="4">Exonuclease domain-containing protein</fullName>
    </recommendedName>
</protein>
<keyword evidence="3" id="KW-1185">Reference proteome</keyword>
<dbReference type="EMBL" id="CAKKNE010000001">
    <property type="protein sequence ID" value="CAH0366300.1"/>
    <property type="molecule type" value="Genomic_DNA"/>
</dbReference>
<feature type="compositionally biased region" description="Basic and acidic residues" evidence="1">
    <location>
        <begin position="43"/>
        <end position="61"/>
    </location>
</feature>
<dbReference type="AlphaFoldDB" id="A0A8J2WFD6"/>
<evidence type="ECO:0000313" key="3">
    <source>
        <dbReference type="Proteomes" id="UP000789595"/>
    </source>
</evidence>
<sequence length="655" mass="71619">MEKPETPVAERVRRRGPLNDSPAIRRACADVEEEEKDLARRLKRVREDRAHLDQIAEEQQRKKQRRAMPGGVRAPKGPTDEYGDSSDDEEEEDPPLPPSRRKRGAPSPSGDGAEAPVKRRRRIIEESSDEDEEVAEAPRPSEPALPEWPRSSSTVCAALRGLGAQIEASKVGRKVIFLDVKSSGEDPKVDCPLEVAVALDREDRFSTLLAHTVDPSDAAVKAHGLSAQKLRELNAPTPKEAYSRLLAFLSERAPDENVLFVGHENLCSKAVPILVRGLRECELPTTLFEKATYLQVAGMLPGGVVGDEEGLNLSRDDLYEALTKKRVPAAASRADVSNFANLVVLGCSLKIMGWDFDAVAVGARLADAVPGLLLEEAAASSSEEEALRISSEPFDDACWRGRKKTRGAQWVYASTGKDLADAWDIPEVSISRLAGVSTTAPSAAHAAKFEVEQLHARSRRECAAKSSEASRDDAFHARRDGERLTRHGWATLSRSRGAMCKALKRLYSDQILYAKLGRPPSHKEATKWFKECYTNPPCACNRRAKTCDTNCTTCGDCVNKNGGRVVDHTEVVMAKASEIPGGFAFLARMRASVASDDAKYLVAWHRPCVQCNKCNRGLVLFGDRSHLSTVEGSAERSKAAKQKASKLSTLFGYGA</sequence>
<feature type="compositionally biased region" description="Basic and acidic residues" evidence="1">
    <location>
        <begin position="1"/>
        <end position="11"/>
    </location>
</feature>
<evidence type="ECO:0000313" key="2">
    <source>
        <dbReference type="EMBL" id="CAH0366300.1"/>
    </source>
</evidence>
<evidence type="ECO:0008006" key="4">
    <source>
        <dbReference type="Google" id="ProtNLM"/>
    </source>
</evidence>
<dbReference type="Proteomes" id="UP000789595">
    <property type="component" value="Unassembled WGS sequence"/>
</dbReference>
<accession>A0A8J2WFD6</accession>
<dbReference type="InterPro" id="IPR036397">
    <property type="entry name" value="RNaseH_sf"/>
</dbReference>
<dbReference type="SUPFAM" id="SSF53098">
    <property type="entry name" value="Ribonuclease H-like"/>
    <property type="match status" value="1"/>
</dbReference>
<feature type="region of interest" description="Disordered" evidence="1">
    <location>
        <begin position="43"/>
        <end position="150"/>
    </location>
</feature>
<organism evidence="2 3">
    <name type="scientific">Pelagomonas calceolata</name>
    <dbReference type="NCBI Taxonomy" id="35677"/>
    <lineage>
        <taxon>Eukaryota</taxon>
        <taxon>Sar</taxon>
        <taxon>Stramenopiles</taxon>
        <taxon>Ochrophyta</taxon>
        <taxon>Pelagophyceae</taxon>
        <taxon>Pelagomonadales</taxon>
        <taxon>Pelagomonadaceae</taxon>
        <taxon>Pelagomonas</taxon>
    </lineage>
</organism>
<dbReference type="InterPro" id="IPR012337">
    <property type="entry name" value="RNaseH-like_sf"/>
</dbReference>
<dbReference type="Gene3D" id="3.30.420.10">
    <property type="entry name" value="Ribonuclease H-like superfamily/Ribonuclease H"/>
    <property type="match status" value="1"/>
</dbReference>
<feature type="compositionally biased region" description="Acidic residues" evidence="1">
    <location>
        <begin position="81"/>
        <end position="94"/>
    </location>
</feature>
<name>A0A8J2WFD6_9STRA</name>
<feature type="region of interest" description="Disordered" evidence="1">
    <location>
        <begin position="1"/>
        <end position="23"/>
    </location>
</feature>
<comment type="caution">
    <text evidence="2">The sequence shown here is derived from an EMBL/GenBank/DDBJ whole genome shotgun (WGS) entry which is preliminary data.</text>
</comment>